<dbReference type="OrthoDB" id="546434at2759"/>
<dbReference type="EMBL" id="MLAK01000559">
    <property type="protein sequence ID" value="OHT12653.1"/>
    <property type="molecule type" value="Genomic_DNA"/>
</dbReference>
<dbReference type="InterPro" id="IPR023578">
    <property type="entry name" value="Ras_GEF_dom_sf"/>
</dbReference>
<feature type="domain" description="Ras-GEF" evidence="4">
    <location>
        <begin position="602"/>
        <end position="831"/>
    </location>
</feature>
<feature type="compositionally biased region" description="Polar residues" evidence="3">
    <location>
        <begin position="73"/>
        <end position="93"/>
    </location>
</feature>
<reference evidence="5" key="1">
    <citation type="submission" date="2016-10" db="EMBL/GenBank/DDBJ databases">
        <authorList>
            <person name="Benchimol M."/>
            <person name="Almeida L.G."/>
            <person name="Vasconcelos A.T."/>
            <person name="Perreira-Neves A."/>
            <person name="Rosa I.A."/>
            <person name="Tasca T."/>
            <person name="Bogo M.R."/>
            <person name="de Souza W."/>
        </authorList>
    </citation>
    <scope>NUCLEOTIDE SEQUENCE [LARGE SCALE GENOMIC DNA]</scope>
    <source>
        <strain evidence="5">K</strain>
    </source>
</reference>
<keyword evidence="6" id="KW-1185">Reference proteome</keyword>
<feature type="compositionally biased region" description="Basic and acidic residues" evidence="3">
    <location>
        <begin position="237"/>
        <end position="255"/>
    </location>
</feature>
<evidence type="ECO:0000259" key="4">
    <source>
        <dbReference type="PROSITE" id="PS50009"/>
    </source>
</evidence>
<feature type="compositionally biased region" description="Basic and acidic residues" evidence="3">
    <location>
        <begin position="94"/>
        <end position="114"/>
    </location>
</feature>
<dbReference type="Pfam" id="PF00617">
    <property type="entry name" value="RasGEF"/>
    <property type="match status" value="1"/>
</dbReference>
<dbReference type="SMART" id="SM00147">
    <property type="entry name" value="RasGEF"/>
    <property type="match status" value="1"/>
</dbReference>
<evidence type="ECO:0000256" key="1">
    <source>
        <dbReference type="ARBA" id="ARBA00022658"/>
    </source>
</evidence>
<feature type="compositionally biased region" description="Polar residues" evidence="3">
    <location>
        <begin position="42"/>
        <end position="60"/>
    </location>
</feature>
<dbReference type="InterPro" id="IPR008937">
    <property type="entry name" value="Ras-like_GEF"/>
</dbReference>
<name>A0A1J4KT41_9EUKA</name>
<dbReference type="PROSITE" id="PS50009">
    <property type="entry name" value="RASGEF_CAT"/>
    <property type="match status" value="1"/>
</dbReference>
<dbReference type="PANTHER" id="PTHR23113:SF99">
    <property type="entry name" value="RASGEF DOMAIN-CONTAINING PROTEIN"/>
    <property type="match status" value="1"/>
</dbReference>
<feature type="region of interest" description="Disordered" evidence="3">
    <location>
        <begin position="204"/>
        <end position="255"/>
    </location>
</feature>
<comment type="caution">
    <text evidence="5">The sequence shown here is derived from an EMBL/GenBank/DDBJ whole genome shotgun (WGS) entry which is preliminary data.</text>
</comment>
<keyword evidence="1 2" id="KW-0344">Guanine-nucleotide releasing factor</keyword>
<dbReference type="RefSeq" id="XP_068365789.1">
    <property type="nucleotide sequence ID" value="XM_068499612.1"/>
</dbReference>
<accession>A0A1J4KT41</accession>
<evidence type="ECO:0000313" key="6">
    <source>
        <dbReference type="Proteomes" id="UP000179807"/>
    </source>
</evidence>
<dbReference type="VEuPathDB" id="TrichDB:TRFO_17481"/>
<gene>
    <name evidence="5" type="ORF">TRFO_17481</name>
</gene>
<evidence type="ECO:0000313" key="5">
    <source>
        <dbReference type="EMBL" id="OHT12653.1"/>
    </source>
</evidence>
<dbReference type="Proteomes" id="UP000179807">
    <property type="component" value="Unassembled WGS sequence"/>
</dbReference>
<dbReference type="GO" id="GO:0005085">
    <property type="term" value="F:guanyl-nucleotide exchange factor activity"/>
    <property type="evidence" value="ECO:0007669"/>
    <property type="project" value="UniProtKB-KW"/>
</dbReference>
<dbReference type="PANTHER" id="PTHR23113">
    <property type="entry name" value="GUANINE NUCLEOTIDE EXCHANGE FACTOR"/>
    <property type="match status" value="1"/>
</dbReference>
<evidence type="ECO:0000256" key="3">
    <source>
        <dbReference type="SAM" id="MobiDB-lite"/>
    </source>
</evidence>
<sequence length="843" mass="97566">MNQLKRNEEYQKGSINFHGRLETPNPSRQIRGVYSQFTKLNMMSTPNPRQSSRNPFSQESEPGDQGMSRMRSRYNSTRETTNSRNQQRGTSSSYRDRKMSVDIDSKNNRYDKNGKNNKNGDQPDLLTILTEGINRRLNQNKSREQKRNVQRAVKKIKLMCTNTISIQHFYDDEEPIDFKGNLISKFNHLPILKMKSATRNQTILTTPKKPENTEISDISNNHKSQKDLLNTPTTSNKVHDDNRKDKNKTETAEYKRNKNLYTNLYNIIDTNENANSNKNNKHKNIIKENEDTNDFISLKEYKGNKNARSSSKLVDNDELQFVTPIITTPRSARITTIERKPRGKSAPHKTDTLVNNLFADDGLPISFFDFDFATSYVIENDEVIHEIPPRNNFPLIDILETKSESGKLSTLHELVQSTFGSTEENKSNISLTSLVQPHREEINFCQKTNKIDAISPTSFFDFRFGTETSDFSPDRLHIFTWHNLGIPASLIAKNLIIFISTAKEHLNLQVQIKAILQYLIIWIKYFPNDFDENSRCADIVFQLLKVMANKNKGITPGINIMRNIVEDLSEGVIKPEELKPLLHPLKFRTFAKSNRLIHLSIDPYVMANHLAFIDLNLIHQLQRNEFMHNNWRENPEASPNFHQLMSRFNDTVQFIITSILIETDKRRARNISYWVKMMYHARKEHNYHLLAIIDSALSSLPIMRLTSSWKMVNDNALLAFSRLHNFFKRTENQKEMFVDPTKSIPFIGIFLAQLYQIEDENSKTILKSGNSGYNLVLQRKTLSIIEQIFLPWGTGMNFELDNAILNECQKLNGKITTPNQMIEVSLKIEPMKNSEKTILGDFC</sequence>
<dbReference type="InterPro" id="IPR001895">
    <property type="entry name" value="RASGEF_cat_dom"/>
</dbReference>
<dbReference type="InterPro" id="IPR036964">
    <property type="entry name" value="RASGEF_cat_dom_sf"/>
</dbReference>
<feature type="compositionally biased region" description="Basic and acidic residues" evidence="3">
    <location>
        <begin position="1"/>
        <end position="11"/>
    </location>
</feature>
<protein>
    <recommendedName>
        <fullName evidence="4">Ras-GEF domain-containing protein</fullName>
    </recommendedName>
</protein>
<feature type="region of interest" description="Disordered" evidence="3">
    <location>
        <begin position="1"/>
        <end position="29"/>
    </location>
</feature>
<dbReference type="Gene3D" id="1.10.840.10">
    <property type="entry name" value="Ras guanine-nucleotide exchange factors catalytic domain"/>
    <property type="match status" value="1"/>
</dbReference>
<feature type="region of interest" description="Disordered" evidence="3">
    <location>
        <begin position="42"/>
        <end position="125"/>
    </location>
</feature>
<dbReference type="GeneID" id="94834316"/>
<proteinExistence type="predicted"/>
<dbReference type="AlphaFoldDB" id="A0A1J4KT41"/>
<dbReference type="GO" id="GO:0007264">
    <property type="term" value="P:small GTPase-mediated signal transduction"/>
    <property type="evidence" value="ECO:0007669"/>
    <property type="project" value="InterPro"/>
</dbReference>
<dbReference type="SUPFAM" id="SSF48366">
    <property type="entry name" value="Ras GEF"/>
    <property type="match status" value="1"/>
</dbReference>
<feature type="compositionally biased region" description="Polar residues" evidence="3">
    <location>
        <begin position="213"/>
        <end position="236"/>
    </location>
</feature>
<organism evidence="5 6">
    <name type="scientific">Tritrichomonas foetus</name>
    <dbReference type="NCBI Taxonomy" id="1144522"/>
    <lineage>
        <taxon>Eukaryota</taxon>
        <taxon>Metamonada</taxon>
        <taxon>Parabasalia</taxon>
        <taxon>Tritrichomonadida</taxon>
        <taxon>Tritrichomonadidae</taxon>
        <taxon>Tritrichomonas</taxon>
    </lineage>
</organism>
<evidence type="ECO:0000256" key="2">
    <source>
        <dbReference type="PROSITE-ProRule" id="PRU00168"/>
    </source>
</evidence>